<dbReference type="PROSITE" id="PS00723">
    <property type="entry name" value="POLYPRENYL_SYNTHASE_1"/>
    <property type="match status" value="1"/>
</dbReference>
<gene>
    <name evidence="7" type="primary">hepT</name>
    <name evidence="7" type="ORF">ACFOUV_03815</name>
</gene>
<dbReference type="InterPro" id="IPR008949">
    <property type="entry name" value="Isoprenoid_synthase_dom_sf"/>
</dbReference>
<evidence type="ECO:0000256" key="4">
    <source>
        <dbReference type="ARBA" id="ARBA00022723"/>
    </source>
</evidence>
<dbReference type="RefSeq" id="WP_379495429.1">
    <property type="nucleotide sequence ID" value="NZ_JBHSAO010000001.1"/>
</dbReference>
<dbReference type="Proteomes" id="UP001595772">
    <property type="component" value="Unassembled WGS sequence"/>
</dbReference>
<reference evidence="8" key="1">
    <citation type="journal article" date="2019" name="Int. J. Syst. Evol. Microbiol.">
        <title>The Global Catalogue of Microorganisms (GCM) 10K type strain sequencing project: providing services to taxonomists for standard genome sequencing and annotation.</title>
        <authorList>
            <consortium name="The Broad Institute Genomics Platform"/>
            <consortium name="The Broad Institute Genome Sequencing Center for Infectious Disease"/>
            <person name="Wu L."/>
            <person name="Ma J."/>
        </authorList>
    </citation>
    <scope>NUCLEOTIDE SEQUENCE [LARGE SCALE GENOMIC DNA]</scope>
    <source>
        <strain evidence="8">IBRC-M 10703</strain>
    </source>
</reference>
<dbReference type="NCBIfam" id="TIGR02748">
    <property type="entry name" value="GerC3_HepT"/>
    <property type="match status" value="1"/>
</dbReference>
<dbReference type="PANTHER" id="PTHR12001">
    <property type="entry name" value="GERANYLGERANYL PYROPHOSPHATE SYNTHASE"/>
    <property type="match status" value="1"/>
</dbReference>
<keyword evidence="8" id="KW-1185">Reference proteome</keyword>
<evidence type="ECO:0000313" key="7">
    <source>
        <dbReference type="EMBL" id="MFC4022940.1"/>
    </source>
</evidence>
<accession>A0ABV8GSS1</accession>
<evidence type="ECO:0000256" key="6">
    <source>
        <dbReference type="RuleBase" id="RU004466"/>
    </source>
</evidence>
<evidence type="ECO:0000256" key="2">
    <source>
        <dbReference type="ARBA" id="ARBA00006706"/>
    </source>
</evidence>
<keyword evidence="5" id="KW-0460">Magnesium</keyword>
<evidence type="ECO:0000256" key="3">
    <source>
        <dbReference type="ARBA" id="ARBA00022679"/>
    </source>
</evidence>
<evidence type="ECO:0000256" key="1">
    <source>
        <dbReference type="ARBA" id="ARBA00001946"/>
    </source>
</evidence>
<evidence type="ECO:0000313" key="8">
    <source>
        <dbReference type="Proteomes" id="UP001595772"/>
    </source>
</evidence>
<dbReference type="InterPro" id="IPR014119">
    <property type="entry name" value="GerC3_HepT"/>
</dbReference>
<dbReference type="Pfam" id="PF00348">
    <property type="entry name" value="polyprenyl_synt"/>
    <property type="match status" value="1"/>
</dbReference>
<dbReference type="PROSITE" id="PS00444">
    <property type="entry name" value="POLYPRENYL_SYNTHASE_2"/>
    <property type="match status" value="1"/>
</dbReference>
<comment type="similarity">
    <text evidence="2 6">Belongs to the FPP/GGPP synthase family.</text>
</comment>
<comment type="caution">
    <text evidence="7">The sequence shown here is derived from an EMBL/GenBank/DDBJ whole genome shotgun (WGS) entry which is preliminary data.</text>
</comment>
<dbReference type="SFLD" id="SFLDS00005">
    <property type="entry name" value="Isoprenoid_Synthase_Type_I"/>
    <property type="match status" value="1"/>
</dbReference>
<evidence type="ECO:0000256" key="5">
    <source>
        <dbReference type="ARBA" id="ARBA00022842"/>
    </source>
</evidence>
<comment type="cofactor">
    <cofactor evidence="1">
        <name>Mg(2+)</name>
        <dbReference type="ChEBI" id="CHEBI:18420"/>
    </cofactor>
</comment>
<name>A0ABV8GSS1_9BACI</name>
<keyword evidence="4" id="KW-0479">Metal-binding</keyword>
<dbReference type="CDD" id="cd00685">
    <property type="entry name" value="Trans_IPPS_HT"/>
    <property type="match status" value="1"/>
</dbReference>
<organism evidence="7 8">
    <name type="scientific">Oceanobacillus longus</name>
    <dbReference type="NCBI Taxonomy" id="930120"/>
    <lineage>
        <taxon>Bacteria</taxon>
        <taxon>Bacillati</taxon>
        <taxon>Bacillota</taxon>
        <taxon>Bacilli</taxon>
        <taxon>Bacillales</taxon>
        <taxon>Bacillaceae</taxon>
        <taxon>Oceanobacillus</taxon>
    </lineage>
</organism>
<keyword evidence="3 6" id="KW-0808">Transferase</keyword>
<dbReference type="EMBL" id="JBHSAO010000001">
    <property type="protein sequence ID" value="MFC4022940.1"/>
    <property type="molecule type" value="Genomic_DNA"/>
</dbReference>
<dbReference type="InterPro" id="IPR000092">
    <property type="entry name" value="Polyprenyl_synt"/>
</dbReference>
<protein>
    <submittedName>
        <fullName evidence="7">Heptaprenyl diphosphate synthase component II</fullName>
    </submittedName>
</protein>
<sequence length="325" mass="36999">MRLPKIYGFLKKDLDIIESALHESIQATHPVLRKASMELLEAGGKRIRPVFVLLAGQLRDYDINNIKKVAVSLELIHMATLVHDDVIDEAELRRGKPTTKSLYGNRVAMYTGDYILARALEEATTIRDANVHRLLSKTLVEVSIGEIEQIKDKFVWDQTLRDYLRRIKRKTALLIASSCKLGAIVSGLDERDTDRLYQYGYNIGMSYQIIDDILDFTSSAKELGKPAGNDLLQGNITLPVLYAMENKEFKQMIEETFIHPDHTDIDENTMKMILSKLKSTDAINMSYKVSDLYLDKALRSLDPLPHSRAKQTLQDIAKYIGKRRS</sequence>
<dbReference type="SUPFAM" id="SSF48576">
    <property type="entry name" value="Terpenoid synthases"/>
    <property type="match status" value="1"/>
</dbReference>
<dbReference type="PANTHER" id="PTHR12001:SF69">
    <property type="entry name" value="ALL TRANS-POLYPRENYL-DIPHOSPHATE SYNTHASE PDSS1"/>
    <property type="match status" value="1"/>
</dbReference>
<dbReference type="InterPro" id="IPR033749">
    <property type="entry name" value="Polyprenyl_synt_CS"/>
</dbReference>
<proteinExistence type="inferred from homology"/>
<dbReference type="Gene3D" id="1.10.600.10">
    <property type="entry name" value="Farnesyl Diphosphate Synthase"/>
    <property type="match status" value="1"/>
</dbReference>